<evidence type="ECO:0000313" key="3">
    <source>
        <dbReference type="Proteomes" id="UP000639859"/>
    </source>
</evidence>
<protein>
    <submittedName>
        <fullName evidence="2">Helix-turn-helix transcriptional regulator</fullName>
    </submittedName>
</protein>
<dbReference type="InterPro" id="IPR010982">
    <property type="entry name" value="Lambda_DNA-bd_dom_sf"/>
</dbReference>
<dbReference type="Pfam" id="PF01381">
    <property type="entry name" value="HTH_3"/>
    <property type="match status" value="1"/>
</dbReference>
<dbReference type="PROSITE" id="PS50943">
    <property type="entry name" value="HTH_CROC1"/>
    <property type="match status" value="1"/>
</dbReference>
<dbReference type="Gene3D" id="1.10.260.40">
    <property type="entry name" value="lambda repressor-like DNA-binding domains"/>
    <property type="match status" value="1"/>
</dbReference>
<keyword evidence="3" id="KW-1185">Reference proteome</keyword>
<evidence type="ECO:0000259" key="1">
    <source>
        <dbReference type="PROSITE" id="PS50943"/>
    </source>
</evidence>
<organism evidence="2 3">
    <name type="scientific">Caulobacter hibisci</name>
    <dbReference type="NCBI Taxonomy" id="2035993"/>
    <lineage>
        <taxon>Bacteria</taxon>
        <taxon>Pseudomonadati</taxon>
        <taxon>Pseudomonadota</taxon>
        <taxon>Alphaproteobacteria</taxon>
        <taxon>Caulobacterales</taxon>
        <taxon>Caulobacteraceae</taxon>
        <taxon>Caulobacter</taxon>
    </lineage>
</organism>
<dbReference type="InterPro" id="IPR001387">
    <property type="entry name" value="Cro/C1-type_HTH"/>
</dbReference>
<dbReference type="Proteomes" id="UP000639859">
    <property type="component" value="Unassembled WGS sequence"/>
</dbReference>
<dbReference type="SUPFAM" id="SSF47413">
    <property type="entry name" value="lambda repressor-like DNA-binding domains"/>
    <property type="match status" value="1"/>
</dbReference>
<proteinExistence type="predicted"/>
<dbReference type="RefSeq" id="WP_198577096.1">
    <property type="nucleotide sequence ID" value="NZ_JADWOX010000011.1"/>
</dbReference>
<feature type="domain" description="HTH cro/C1-type" evidence="1">
    <location>
        <begin position="21"/>
        <end position="75"/>
    </location>
</feature>
<name>A0ABS0T2W6_9CAUL</name>
<accession>A0ABS0T2W6</accession>
<reference evidence="2 3" key="1">
    <citation type="submission" date="2020-11" db="EMBL/GenBank/DDBJ databases">
        <title>genome sequence of strain KACC 18849.</title>
        <authorList>
            <person name="Gao J."/>
            <person name="Zhang X."/>
        </authorList>
    </citation>
    <scope>NUCLEOTIDE SEQUENCE [LARGE SCALE GENOMIC DNA]</scope>
    <source>
        <strain evidence="2 3">KACC 18849</strain>
    </source>
</reference>
<gene>
    <name evidence="2" type="ORF">I4Q42_16095</name>
</gene>
<dbReference type="EMBL" id="JADWOX010000011">
    <property type="protein sequence ID" value="MBI1685192.1"/>
    <property type="molecule type" value="Genomic_DNA"/>
</dbReference>
<dbReference type="CDD" id="cd00093">
    <property type="entry name" value="HTH_XRE"/>
    <property type="match status" value="1"/>
</dbReference>
<sequence length="136" mass="14696">MSGVEALNVAAAVDRHVGGRMRIRRKLLSLTQEALARQAGVPCEEVRAFEYGDRRAPAAKLEAIARVLGVPVAYFFATFDPTQDMDDRFIATLGQMPATGEGEALAARFPQLAQELRRRLLKAAVGGQASLVAWSA</sequence>
<dbReference type="SMART" id="SM00530">
    <property type="entry name" value="HTH_XRE"/>
    <property type="match status" value="1"/>
</dbReference>
<evidence type="ECO:0000313" key="2">
    <source>
        <dbReference type="EMBL" id="MBI1685192.1"/>
    </source>
</evidence>
<comment type="caution">
    <text evidence="2">The sequence shown here is derived from an EMBL/GenBank/DDBJ whole genome shotgun (WGS) entry which is preliminary data.</text>
</comment>